<keyword evidence="2" id="KW-0808">Transferase</keyword>
<evidence type="ECO:0000313" key="2">
    <source>
        <dbReference type="EMBL" id="VAW58677.1"/>
    </source>
</evidence>
<dbReference type="InterPro" id="IPR005835">
    <property type="entry name" value="NTP_transferase_dom"/>
</dbReference>
<reference evidence="2" key="1">
    <citation type="submission" date="2018-06" db="EMBL/GenBank/DDBJ databases">
        <authorList>
            <person name="Zhirakovskaya E."/>
        </authorList>
    </citation>
    <scope>NUCLEOTIDE SEQUENCE</scope>
</reference>
<organism evidence="2">
    <name type="scientific">hydrothermal vent metagenome</name>
    <dbReference type="NCBI Taxonomy" id="652676"/>
    <lineage>
        <taxon>unclassified sequences</taxon>
        <taxon>metagenomes</taxon>
        <taxon>ecological metagenomes</taxon>
    </lineage>
</organism>
<evidence type="ECO:0000259" key="1">
    <source>
        <dbReference type="Pfam" id="PF00483"/>
    </source>
</evidence>
<proteinExistence type="predicted"/>
<dbReference type="PIRSF" id="PIRSF028162">
    <property type="entry name" value="BcbE_prd"/>
    <property type="match status" value="1"/>
</dbReference>
<feature type="domain" description="Nucleotidyl transferase" evidence="1">
    <location>
        <begin position="22"/>
        <end position="179"/>
    </location>
</feature>
<dbReference type="EC" id="2.7.7.24" evidence="2"/>
<dbReference type="CDD" id="cd04183">
    <property type="entry name" value="GT2_BcE_like"/>
    <property type="match status" value="1"/>
</dbReference>
<dbReference type="AlphaFoldDB" id="A0A3B0X720"/>
<sequence>MLNVLIPIAGKSIFFDNSSYIYPKPLLEVKGKPMIQRVVENLNTLDEDINYIFAVNADDCRQFHIDSVLKLLTNDSVEIIRVDNDTGGIACTALLAIESINNDESLIIANADQYFDVPMNSFVSDFRQRALDAAVICFDSVHPRWSFALTNEAGEIVETSEKKPVSNNAIAGLFYFKKGRDFVGAAMKSIFKDASVNGSYYIAPVLNEMVLEGKNLGISTVDNDSYHTFYSPQLLEEYNRMQVCD</sequence>
<dbReference type="Gene3D" id="3.90.550.10">
    <property type="entry name" value="Spore Coat Polysaccharide Biosynthesis Protein SpsA, Chain A"/>
    <property type="match status" value="1"/>
</dbReference>
<keyword evidence="2" id="KW-0548">Nucleotidyltransferase</keyword>
<protein>
    <submittedName>
        <fullName evidence="2">Glucose-1-phosphate thymidylyltransferase</fullName>
        <ecNumber evidence="2">2.7.7.24</ecNumber>
    </submittedName>
</protein>
<accession>A0A3B0X720</accession>
<dbReference type="InterPro" id="IPR016873">
    <property type="entry name" value="Caps_polysacc_synth_BcbE_prd"/>
</dbReference>
<gene>
    <name evidence="2" type="ORF">MNBD_GAMMA11-2966</name>
</gene>
<dbReference type="SUPFAM" id="SSF53448">
    <property type="entry name" value="Nucleotide-diphospho-sugar transferases"/>
    <property type="match status" value="1"/>
</dbReference>
<name>A0A3B0X720_9ZZZZ</name>
<dbReference type="EMBL" id="UOFG01000045">
    <property type="protein sequence ID" value="VAW58677.1"/>
    <property type="molecule type" value="Genomic_DNA"/>
</dbReference>
<dbReference type="GO" id="GO:0008879">
    <property type="term" value="F:glucose-1-phosphate thymidylyltransferase activity"/>
    <property type="evidence" value="ECO:0007669"/>
    <property type="project" value="UniProtKB-EC"/>
</dbReference>
<dbReference type="Pfam" id="PF00483">
    <property type="entry name" value="NTP_transferase"/>
    <property type="match status" value="1"/>
</dbReference>
<dbReference type="InterPro" id="IPR029044">
    <property type="entry name" value="Nucleotide-diphossugar_trans"/>
</dbReference>